<dbReference type="SUPFAM" id="SSF48452">
    <property type="entry name" value="TPR-like"/>
    <property type="match status" value="1"/>
</dbReference>
<gene>
    <name evidence="2" type="ORF">ENH88_05280</name>
</gene>
<feature type="chain" id="PRO_5031086212" description="Tetratricopeptide repeat protein" evidence="1">
    <location>
        <begin position="20"/>
        <end position="335"/>
    </location>
</feature>
<dbReference type="AlphaFoldDB" id="A0A7V1CWZ1"/>
<comment type="caution">
    <text evidence="2">The sequence shown here is derived from an EMBL/GenBank/DDBJ whole genome shotgun (WGS) entry which is preliminary data.</text>
</comment>
<keyword evidence="1" id="KW-0732">Signal</keyword>
<evidence type="ECO:0000256" key="1">
    <source>
        <dbReference type="SAM" id="SignalP"/>
    </source>
</evidence>
<organism evidence="2">
    <name type="scientific">Pseudoalteromonas prydzensis</name>
    <dbReference type="NCBI Taxonomy" id="182141"/>
    <lineage>
        <taxon>Bacteria</taxon>
        <taxon>Pseudomonadati</taxon>
        <taxon>Pseudomonadota</taxon>
        <taxon>Gammaproteobacteria</taxon>
        <taxon>Alteromonadales</taxon>
        <taxon>Pseudoalteromonadaceae</taxon>
        <taxon>Pseudoalteromonas</taxon>
    </lineage>
</organism>
<protein>
    <recommendedName>
        <fullName evidence="3">Tetratricopeptide repeat protein</fullName>
    </recommendedName>
</protein>
<dbReference type="Gene3D" id="1.25.40.10">
    <property type="entry name" value="Tetratricopeptide repeat domain"/>
    <property type="match status" value="1"/>
</dbReference>
<proteinExistence type="predicted"/>
<feature type="signal peptide" evidence="1">
    <location>
        <begin position="1"/>
        <end position="19"/>
    </location>
</feature>
<accession>A0A7V1CWZ1</accession>
<evidence type="ECO:0008006" key="3">
    <source>
        <dbReference type="Google" id="ProtNLM"/>
    </source>
</evidence>
<dbReference type="InterPro" id="IPR011990">
    <property type="entry name" value="TPR-like_helical_dom_sf"/>
</dbReference>
<reference evidence="2" key="1">
    <citation type="journal article" date="2020" name="mSystems">
        <title>Genome- and Community-Level Interaction Insights into Carbon Utilization and Element Cycling Functions of Hydrothermarchaeota in Hydrothermal Sediment.</title>
        <authorList>
            <person name="Zhou Z."/>
            <person name="Liu Y."/>
            <person name="Xu W."/>
            <person name="Pan J."/>
            <person name="Luo Z.H."/>
            <person name="Li M."/>
        </authorList>
    </citation>
    <scope>NUCLEOTIDE SEQUENCE [LARGE SCALE GENOMIC DNA]</scope>
    <source>
        <strain evidence="2">HyVt-346</strain>
    </source>
</reference>
<sequence length="335" mass="37752">MTGRTFTYLILLLSLNAAAEPFTPADNDIIATARATNTAQLNQDELMALLKQSQQVGKTELRQGLLKNQLQQRYAQSATPQLGYMYARVLQREHQFSEAMAITEAVLKRDPNHINTQLLRANMLMVQGEFKAAKKQCLQLIGLTTMDVVNTCTLDVLSQDGQLAQSYQSLKNSILSNKQNDDTRHVLAEMALRLNKPDAALGHIQSIPLSNAPVSLVVLWADIHLAQGNYQKVLNTLPALVTDKQNLEDALLLRLAIAEQHYKDNSLTQWQNLMAQRVALRELRQDRFHASDLAHYYLDINKQPEKALYWAEINWQQAKLDADQQLLTRAQGASL</sequence>
<evidence type="ECO:0000313" key="2">
    <source>
        <dbReference type="EMBL" id="HEA15857.1"/>
    </source>
</evidence>
<name>A0A7V1CWZ1_9GAMM</name>
<dbReference type="Proteomes" id="UP000886188">
    <property type="component" value="Unassembled WGS sequence"/>
</dbReference>
<dbReference type="RefSeq" id="WP_304180421.1">
    <property type="nucleotide sequence ID" value="NZ_DRGM01000056.1"/>
</dbReference>
<dbReference type="EMBL" id="DRGM01000056">
    <property type="protein sequence ID" value="HEA15857.1"/>
    <property type="molecule type" value="Genomic_DNA"/>
</dbReference>